<feature type="transmembrane region" description="Helical" evidence="9">
    <location>
        <begin position="383"/>
        <end position="408"/>
    </location>
</feature>
<feature type="transmembrane region" description="Helical" evidence="9">
    <location>
        <begin position="576"/>
        <end position="595"/>
    </location>
</feature>
<feature type="compositionally biased region" description="Acidic residues" evidence="8">
    <location>
        <begin position="838"/>
        <end position="857"/>
    </location>
</feature>
<dbReference type="RefSeq" id="XP_058344811.1">
    <property type="nucleotide sequence ID" value="XM_058484550.1"/>
</dbReference>
<evidence type="ECO:0000256" key="8">
    <source>
        <dbReference type="SAM" id="MobiDB-lite"/>
    </source>
</evidence>
<name>A0AAD7V5T0_9FUNG</name>
<feature type="domain" description="CSC1/OSCA1-like 7TM region" evidence="10">
    <location>
        <begin position="376"/>
        <end position="656"/>
    </location>
</feature>
<dbReference type="InterPro" id="IPR045122">
    <property type="entry name" value="Csc1-like"/>
</dbReference>
<dbReference type="InterPro" id="IPR032880">
    <property type="entry name" value="CSC1/OSCA1-like_N"/>
</dbReference>
<feature type="domain" description="CSC1/OSCA1-like cytosolic" evidence="12">
    <location>
        <begin position="203"/>
        <end position="365"/>
    </location>
</feature>
<evidence type="ECO:0000256" key="5">
    <source>
        <dbReference type="ARBA" id="ARBA00022989"/>
    </source>
</evidence>
<evidence type="ECO:0008006" key="15">
    <source>
        <dbReference type="Google" id="ProtNLM"/>
    </source>
</evidence>
<keyword evidence="4 9" id="KW-0812">Transmembrane</keyword>
<dbReference type="GO" id="GO:0005227">
    <property type="term" value="F:calcium-activated cation channel activity"/>
    <property type="evidence" value="ECO:0007669"/>
    <property type="project" value="InterPro"/>
</dbReference>
<feature type="transmembrane region" description="Helical" evidence="9">
    <location>
        <begin position="26"/>
        <end position="43"/>
    </location>
</feature>
<feature type="region of interest" description="Disordered" evidence="8">
    <location>
        <begin position="1008"/>
        <end position="1155"/>
    </location>
</feature>
<evidence type="ECO:0000256" key="1">
    <source>
        <dbReference type="ARBA" id="ARBA00004141"/>
    </source>
</evidence>
<evidence type="ECO:0000259" key="12">
    <source>
        <dbReference type="Pfam" id="PF14703"/>
    </source>
</evidence>
<feature type="transmembrane region" description="Helical" evidence="9">
    <location>
        <begin position="428"/>
        <end position="451"/>
    </location>
</feature>
<comment type="similarity">
    <text evidence="2">Belongs to the CSC1 (TC 1.A.17) family.</text>
</comment>
<evidence type="ECO:0000256" key="4">
    <source>
        <dbReference type="ARBA" id="ARBA00022692"/>
    </source>
</evidence>
<comment type="caution">
    <text evidence="13">The sequence shown here is derived from an EMBL/GenBank/DDBJ whole genome shotgun (WGS) entry which is preliminary data.</text>
</comment>
<dbReference type="PANTHER" id="PTHR13018:SF149">
    <property type="entry name" value="DOMAIN PROTEIN, PUTATIVE (AFU_ORTHOLOGUE AFUA_3G11660)-RELATED"/>
    <property type="match status" value="1"/>
</dbReference>
<evidence type="ECO:0000313" key="13">
    <source>
        <dbReference type="EMBL" id="KAJ8659898.1"/>
    </source>
</evidence>
<feature type="region of interest" description="Disordered" evidence="8">
    <location>
        <begin position="792"/>
        <end position="811"/>
    </location>
</feature>
<accession>A0AAD7V5T0</accession>
<dbReference type="InterPro" id="IPR003864">
    <property type="entry name" value="CSC1/OSCA1-like_7TM"/>
</dbReference>
<organism evidence="13 14">
    <name type="scientific">Lichtheimia ornata</name>
    <dbReference type="NCBI Taxonomy" id="688661"/>
    <lineage>
        <taxon>Eukaryota</taxon>
        <taxon>Fungi</taxon>
        <taxon>Fungi incertae sedis</taxon>
        <taxon>Mucoromycota</taxon>
        <taxon>Mucoromycotina</taxon>
        <taxon>Mucoromycetes</taxon>
        <taxon>Mucorales</taxon>
        <taxon>Lichtheimiaceae</taxon>
        <taxon>Lichtheimia</taxon>
    </lineage>
</organism>
<feature type="transmembrane region" description="Helical" evidence="9">
    <location>
        <begin position="665"/>
        <end position="684"/>
    </location>
</feature>
<feature type="compositionally biased region" description="Basic and acidic residues" evidence="8">
    <location>
        <begin position="870"/>
        <end position="879"/>
    </location>
</feature>
<protein>
    <recommendedName>
        <fullName evidence="15">DUF221-domain-containing protein</fullName>
    </recommendedName>
</protein>
<feature type="transmembrane region" description="Helical" evidence="9">
    <location>
        <begin position="107"/>
        <end position="126"/>
    </location>
</feature>
<keyword evidence="7" id="KW-0175">Coiled coil</keyword>
<dbReference type="Pfam" id="PF14703">
    <property type="entry name" value="PHM7_cyt"/>
    <property type="match status" value="1"/>
</dbReference>
<dbReference type="PANTHER" id="PTHR13018">
    <property type="entry name" value="PROBABLE MEMBRANE PROTEIN DUF221-RELATED"/>
    <property type="match status" value="1"/>
</dbReference>
<dbReference type="EMBL" id="JARTCD010000016">
    <property type="protein sequence ID" value="KAJ8659898.1"/>
    <property type="molecule type" value="Genomic_DNA"/>
</dbReference>
<evidence type="ECO:0000256" key="2">
    <source>
        <dbReference type="ARBA" id="ARBA00007779"/>
    </source>
</evidence>
<keyword evidence="5 9" id="KW-1133">Transmembrane helix</keyword>
<dbReference type="GeneID" id="83211904"/>
<evidence type="ECO:0000313" key="14">
    <source>
        <dbReference type="Proteomes" id="UP001234581"/>
    </source>
</evidence>
<dbReference type="Pfam" id="PF02714">
    <property type="entry name" value="RSN1_7TM"/>
    <property type="match status" value="1"/>
</dbReference>
<feature type="compositionally biased region" description="Low complexity" evidence="8">
    <location>
        <begin position="1134"/>
        <end position="1144"/>
    </location>
</feature>
<feature type="transmembrane region" description="Helical" evidence="9">
    <location>
        <begin position="160"/>
        <end position="180"/>
    </location>
</feature>
<keyword evidence="14" id="KW-1185">Reference proteome</keyword>
<feature type="transmembrane region" description="Helical" evidence="9">
    <location>
        <begin position="601"/>
        <end position="626"/>
    </location>
</feature>
<evidence type="ECO:0000259" key="10">
    <source>
        <dbReference type="Pfam" id="PF02714"/>
    </source>
</evidence>
<gene>
    <name evidence="13" type="ORF">O0I10_004491</name>
</gene>
<feature type="transmembrane region" description="Helical" evidence="9">
    <location>
        <begin position="471"/>
        <end position="493"/>
    </location>
</feature>
<sequence>MNVYTPFQEQISTDATLTLKSMGTQMGISLGVSLAVIAGFSFLRPRHTLVYAPKYKFSSPEQRPPAIGTGWFAWIKPVLKADDDFLMERIGFDAVLFLRFIRLLRRLLIAMSVIGVCALIPVNIVATYHTGDWPPAAGLDLLSISGINYSDDEARNDIRWYWSPTVATWVFSILIAWFMFRASCDYIDMRQRYFRHPPNALSARTLLVTNIPENKRSDDGIKHWMNGMGLKYPVEQAMIGYHSQKLTNLTQEHEEAVRLLENSLSSYLSDGKAMGNKKRPTMRTGGFLFCGGKKVDAIDYYTEHVKELESQIKKLRANSSAKVANYGWASFKQIPHAHAVDQSLMHQKAFSIRLSPPPSDLIWPNLPLDDKTRTVRRWVGRGFFWVFIFLWMIPVGALSATSNIVNLIRMLPNSEEFIDNNAFLMGMIQSYFTPIVMALFFLVLPMLFRFLSKQQGYHTQTTLDRKVFTKLYIFFIINNLLVFTLASIFIGIYGQIRSLILNGTVADDIDLGTYIVQLAKNITNVSTFWINYVCVKALGLTMEMAQVLPLLLITLRKWITRPSPRELRELAQPPPFDYPLAYNMLLFFFTIALLYSAIAPLVLPFALLFFVVSTIVYKYMLMYIFVTKIESGGRMWPVLFQALLTSTILFQVLMIIILNLKGGHVQSYVLIPLPVLTLGFQYFYYRRMQTLGAFLTGTASGTIAPIIIEEEQEKLAPANTEKKSHGKKHKKENKQQDLSNQFQDPAIHKKLLTPMIHEDVKHLLPQVYHHTVQPVENAFEMVGKRMDLKEQHGFHHHHQQEDVQDAVQQDHRRNTRRLTVLEMDDGAPFKFCTVSESDALEPEDTDEDEYEDDDDDATSSHVEPVLVHNNGRDYNDTNSHHASSIDDVDDDEQSQRGLMQHDHMQRLWQQQASLPSIHIPAPEISTTSLIPSILIDSSRSSMDNNNEPVDHIDNEEEKEEELQQRAIILQRRHDSLPIAAVSEKEKVIDERRGSMPFLKQYGVDMPMHQQQENDDPLPPRPQSMPIITPLVPEMEDDERQEQRPRSMPDLKQYMGTTTTIEEQVDDDDDDDDDGSGQEEQVLLPSLRRRGSEPLIGNRQPPPVSSLQRHQTLPARRRSFFEDDQSAYDTQNVTSSSSIRESWVESGEETTSSSIRDSSRLSSYFYTHYFRPTPGRSSIADSNTNSRYRITYYDDLLNSDPHLPSLSEFGTSPSPHNTNNDDNEEENNHHNQHHHSP</sequence>
<evidence type="ECO:0000256" key="3">
    <source>
        <dbReference type="ARBA" id="ARBA00022448"/>
    </source>
</evidence>
<dbReference type="InterPro" id="IPR027815">
    <property type="entry name" value="CSC1/OSCA1-like_cyt"/>
</dbReference>
<keyword evidence="3" id="KW-0813">Transport</keyword>
<dbReference type="Proteomes" id="UP001234581">
    <property type="component" value="Unassembled WGS sequence"/>
</dbReference>
<dbReference type="AlphaFoldDB" id="A0AAD7V5T0"/>
<keyword evidence="6 9" id="KW-0472">Membrane</keyword>
<feature type="region of interest" description="Disordered" evidence="8">
    <location>
        <begin position="833"/>
        <end position="893"/>
    </location>
</feature>
<evidence type="ECO:0000256" key="6">
    <source>
        <dbReference type="ARBA" id="ARBA00023136"/>
    </source>
</evidence>
<feature type="region of interest" description="Disordered" evidence="8">
    <location>
        <begin position="715"/>
        <end position="740"/>
    </location>
</feature>
<evidence type="ECO:0000256" key="7">
    <source>
        <dbReference type="SAM" id="Coils"/>
    </source>
</evidence>
<comment type="subcellular location">
    <subcellularLocation>
        <location evidence="1">Membrane</location>
        <topology evidence="1">Multi-pass membrane protein</topology>
    </subcellularLocation>
</comment>
<evidence type="ECO:0000256" key="9">
    <source>
        <dbReference type="SAM" id="Phobius"/>
    </source>
</evidence>
<feature type="region of interest" description="Disordered" evidence="8">
    <location>
        <begin position="1196"/>
        <end position="1236"/>
    </location>
</feature>
<proteinExistence type="inferred from homology"/>
<feature type="coiled-coil region" evidence="7">
    <location>
        <begin position="298"/>
        <end position="325"/>
    </location>
</feature>
<feature type="compositionally biased region" description="Acidic residues" evidence="8">
    <location>
        <begin position="1062"/>
        <end position="1076"/>
    </location>
</feature>
<dbReference type="GO" id="GO:0005886">
    <property type="term" value="C:plasma membrane"/>
    <property type="evidence" value="ECO:0007669"/>
    <property type="project" value="TreeGrafter"/>
</dbReference>
<dbReference type="Pfam" id="PF13967">
    <property type="entry name" value="RSN1_TM"/>
    <property type="match status" value="1"/>
</dbReference>
<reference evidence="13 14" key="1">
    <citation type="submission" date="2023-03" db="EMBL/GenBank/DDBJ databases">
        <title>Genome sequence of Lichtheimia ornata CBS 291.66.</title>
        <authorList>
            <person name="Mohabir J.T."/>
            <person name="Shea T.P."/>
            <person name="Kurbessoian T."/>
            <person name="Berby B."/>
            <person name="Fontaine J."/>
            <person name="Livny J."/>
            <person name="Gnirke A."/>
            <person name="Stajich J.E."/>
            <person name="Cuomo C.A."/>
        </authorList>
    </citation>
    <scope>NUCLEOTIDE SEQUENCE [LARGE SCALE GENOMIC DNA]</scope>
    <source>
        <strain evidence="13">CBS 291.66</strain>
    </source>
</reference>
<feature type="domain" description="CSC1/OSCA1-like N-terminal transmembrane" evidence="11">
    <location>
        <begin position="22"/>
        <end position="181"/>
    </location>
</feature>
<evidence type="ECO:0000259" key="11">
    <source>
        <dbReference type="Pfam" id="PF13967"/>
    </source>
</evidence>
<feature type="transmembrane region" description="Helical" evidence="9">
    <location>
        <begin position="638"/>
        <end position="659"/>
    </location>
</feature>